<evidence type="ECO:0000259" key="3">
    <source>
        <dbReference type="Pfam" id="PF00685"/>
    </source>
</evidence>
<dbReference type="EMBL" id="AAPJ01000003">
    <property type="protein sequence ID" value="EAS50223.1"/>
    <property type="molecule type" value="Genomic_DNA"/>
</dbReference>
<accession>Q1YI94</accession>
<keyword evidence="2 4" id="KW-0808">Transferase</keyword>
<evidence type="ECO:0000256" key="1">
    <source>
        <dbReference type="ARBA" id="ARBA00005771"/>
    </source>
</evidence>
<organism evidence="4 5">
    <name type="scientific">Aurantimonas manganoxydans (strain ATCC BAA-1229 / DSM 21871 / SI85-9A1)</name>
    <dbReference type="NCBI Taxonomy" id="287752"/>
    <lineage>
        <taxon>Bacteria</taxon>
        <taxon>Pseudomonadati</taxon>
        <taxon>Pseudomonadota</taxon>
        <taxon>Alphaproteobacteria</taxon>
        <taxon>Hyphomicrobiales</taxon>
        <taxon>Aurantimonadaceae</taxon>
        <taxon>Aurantimonas</taxon>
    </lineage>
</organism>
<comment type="caution">
    <text evidence="4">The sequence shown here is derived from an EMBL/GenBank/DDBJ whole genome shotgun (WGS) entry which is preliminary data.</text>
</comment>
<reference evidence="4 5" key="1">
    <citation type="journal article" date="2008" name="Appl. Environ. Microbiol.">
        <title>Genomic insights into Mn(II) oxidation by the marine alphaproteobacterium Aurantimonas sp. strain SI85-9A1.</title>
        <authorList>
            <person name="Dick G.J."/>
            <person name="Podell S."/>
            <person name="Johnson H.A."/>
            <person name="Rivera-Espinoza Y."/>
            <person name="Bernier-Latmani R."/>
            <person name="McCarthy J.K."/>
            <person name="Torpey J.W."/>
            <person name="Clement B.G."/>
            <person name="Gaasterland T."/>
            <person name="Tebo B.M."/>
        </authorList>
    </citation>
    <scope>NUCLEOTIDE SEQUENCE [LARGE SCALE GENOMIC DNA]</scope>
    <source>
        <strain evidence="4 5">SI85-9A1</strain>
    </source>
</reference>
<dbReference type="AlphaFoldDB" id="Q1YI94"/>
<keyword evidence="5" id="KW-1185">Reference proteome</keyword>
<proteinExistence type="inferred from homology"/>
<comment type="similarity">
    <text evidence="1">Belongs to the sulfotransferase 1 family.</text>
</comment>
<name>Q1YI94_AURMS</name>
<dbReference type="PANTHER" id="PTHR11783">
    <property type="entry name" value="SULFOTRANSFERASE SULT"/>
    <property type="match status" value="1"/>
</dbReference>
<sequence>MEPRFNYLRMVAGPVTREEVAPTLVGKPSIFIVTLPKSGTVYIAHTLRQSLEYDFTSVMVTPTFPKNIVWESMAVDFVKGGMVSASHMAPDAINLAALKDAGIRKAVLHFRDPRAALASWFHFRTAYGQFPSERERLSRVAVELPESFLALSKPEQMDHFIESFYRPCIDWMVGWLDVIDRDPEFEVLLKTHDDLKGQETAYLQSILDFYEIDASSKLVEKSEATHFRKGDSTSWKADVTEAQAKRLADMIPEVLRLRFGWN</sequence>
<dbReference type="BioCyc" id="AURANTIMONAS:SI859A1_01589-MONOMER"/>
<gene>
    <name evidence="4" type="ORF">SI859A1_01589</name>
</gene>
<dbReference type="SUPFAM" id="SSF52540">
    <property type="entry name" value="P-loop containing nucleoside triphosphate hydrolases"/>
    <property type="match status" value="1"/>
</dbReference>
<evidence type="ECO:0000256" key="2">
    <source>
        <dbReference type="ARBA" id="ARBA00022679"/>
    </source>
</evidence>
<feature type="domain" description="Sulfotransferase" evidence="3">
    <location>
        <begin position="28"/>
        <end position="221"/>
    </location>
</feature>
<dbReference type="GO" id="GO:0008146">
    <property type="term" value="F:sulfotransferase activity"/>
    <property type="evidence" value="ECO:0007669"/>
    <property type="project" value="InterPro"/>
</dbReference>
<evidence type="ECO:0000313" key="5">
    <source>
        <dbReference type="Proteomes" id="UP000000321"/>
    </source>
</evidence>
<dbReference type="InterPro" id="IPR027417">
    <property type="entry name" value="P-loop_NTPase"/>
</dbReference>
<dbReference type="InterPro" id="IPR000863">
    <property type="entry name" value="Sulfotransferase_dom"/>
</dbReference>
<dbReference type="Proteomes" id="UP000000321">
    <property type="component" value="Unassembled WGS sequence"/>
</dbReference>
<evidence type="ECO:0000313" key="4">
    <source>
        <dbReference type="EMBL" id="EAS50223.1"/>
    </source>
</evidence>
<dbReference type="Pfam" id="PF00685">
    <property type="entry name" value="Sulfotransfer_1"/>
    <property type="match status" value="1"/>
</dbReference>
<dbReference type="HOGENOM" id="CLU_1060972_0_0_5"/>
<protein>
    <submittedName>
        <fullName evidence="4">Possible sulfotransferase family</fullName>
    </submittedName>
</protein>
<dbReference type="Gene3D" id="3.40.50.300">
    <property type="entry name" value="P-loop containing nucleotide triphosphate hydrolases"/>
    <property type="match status" value="1"/>
</dbReference>